<gene>
    <name evidence="1" type="ORF">LCGC14_1381540</name>
</gene>
<sequence length="121" mass="13996">MDAYDTVLEEINQQIMAELGDKKPRYTEQKHAQLVRKVIEKESPGNHCPAGRKFEKGPIYDLWEAPRGDEIPEIKKPCFICTEFIGLKHYTPEGEKCPCFRLGTKRAVELTWQALKEKGYL</sequence>
<protein>
    <submittedName>
        <fullName evidence="1">Uncharacterized protein</fullName>
    </submittedName>
</protein>
<reference evidence="1" key="1">
    <citation type="journal article" date="2015" name="Nature">
        <title>Complex archaea that bridge the gap between prokaryotes and eukaryotes.</title>
        <authorList>
            <person name="Spang A."/>
            <person name="Saw J.H."/>
            <person name="Jorgensen S.L."/>
            <person name="Zaremba-Niedzwiedzka K."/>
            <person name="Martijn J."/>
            <person name="Lind A.E."/>
            <person name="van Eijk R."/>
            <person name="Schleper C."/>
            <person name="Guy L."/>
            <person name="Ettema T.J."/>
        </authorList>
    </citation>
    <scope>NUCLEOTIDE SEQUENCE</scope>
</reference>
<dbReference type="AlphaFoldDB" id="A0A0F9KNG6"/>
<proteinExistence type="predicted"/>
<organism evidence="1">
    <name type="scientific">marine sediment metagenome</name>
    <dbReference type="NCBI Taxonomy" id="412755"/>
    <lineage>
        <taxon>unclassified sequences</taxon>
        <taxon>metagenomes</taxon>
        <taxon>ecological metagenomes</taxon>
    </lineage>
</organism>
<accession>A0A0F9KNG6</accession>
<dbReference type="EMBL" id="LAZR01008832">
    <property type="protein sequence ID" value="KKM76306.1"/>
    <property type="molecule type" value="Genomic_DNA"/>
</dbReference>
<evidence type="ECO:0000313" key="1">
    <source>
        <dbReference type="EMBL" id="KKM76306.1"/>
    </source>
</evidence>
<comment type="caution">
    <text evidence="1">The sequence shown here is derived from an EMBL/GenBank/DDBJ whole genome shotgun (WGS) entry which is preliminary data.</text>
</comment>
<name>A0A0F9KNG6_9ZZZZ</name>